<protein>
    <submittedName>
        <fullName evidence="1">Uncharacterized protein</fullName>
    </submittedName>
</protein>
<dbReference type="VEuPathDB" id="CryptoDB:Cvel_18185"/>
<gene>
    <name evidence="1" type="ORF">Cvel_18185</name>
</gene>
<proteinExistence type="predicted"/>
<evidence type="ECO:0000313" key="1">
    <source>
        <dbReference type="EMBL" id="CEM16531.1"/>
    </source>
</evidence>
<sequence length="85" mass="9601">MDARTRKEGISSVGIRIRSTVSAELRPARWLGHNRSVLGCMEVQAVRVFCRYSCRLDTSGEVREVQDRRLFAPSLTVPLLLVQEA</sequence>
<organism evidence="1">
    <name type="scientific">Chromera velia CCMP2878</name>
    <dbReference type="NCBI Taxonomy" id="1169474"/>
    <lineage>
        <taxon>Eukaryota</taxon>
        <taxon>Sar</taxon>
        <taxon>Alveolata</taxon>
        <taxon>Colpodellida</taxon>
        <taxon>Chromeraceae</taxon>
        <taxon>Chromera</taxon>
    </lineage>
</organism>
<accession>A0A0G4FQ00</accession>
<dbReference type="EMBL" id="CDMZ01000542">
    <property type="protein sequence ID" value="CEM16531.1"/>
    <property type="molecule type" value="Genomic_DNA"/>
</dbReference>
<reference evidence="1" key="1">
    <citation type="submission" date="2014-11" db="EMBL/GenBank/DDBJ databases">
        <authorList>
            <person name="Otto D Thomas"/>
            <person name="Naeem Raeece"/>
        </authorList>
    </citation>
    <scope>NUCLEOTIDE SEQUENCE</scope>
</reference>
<name>A0A0G4FQ00_9ALVE</name>
<dbReference type="AlphaFoldDB" id="A0A0G4FQ00"/>